<sequence length="59" mass="6721">MRRYLTFPHPWRPSSKRQRLGVVVASGSAVAMGGGAKMGDIRWMEQENREKKRRTMCAG</sequence>
<gene>
    <name evidence="1" type="ORF">G2W53_018292</name>
</gene>
<name>A0A834TRE9_9FABA</name>
<proteinExistence type="predicted"/>
<protein>
    <submittedName>
        <fullName evidence="1">Uncharacterized protein</fullName>
    </submittedName>
</protein>
<reference evidence="1" key="1">
    <citation type="submission" date="2020-09" db="EMBL/GenBank/DDBJ databases">
        <title>Genome-Enabled Discovery of Anthraquinone Biosynthesis in Senna tora.</title>
        <authorList>
            <person name="Kang S.-H."/>
            <person name="Pandey R.P."/>
            <person name="Lee C.-M."/>
            <person name="Sim J.-S."/>
            <person name="Jeong J.-T."/>
            <person name="Choi B.-S."/>
            <person name="Jung M."/>
            <person name="Ginzburg D."/>
            <person name="Zhao K."/>
            <person name="Won S.Y."/>
            <person name="Oh T.-J."/>
            <person name="Yu Y."/>
            <person name="Kim N.-H."/>
            <person name="Lee O.R."/>
            <person name="Lee T.-H."/>
            <person name="Bashyal P."/>
            <person name="Kim T.-S."/>
            <person name="Lee W.-H."/>
            <person name="Kawkins C."/>
            <person name="Kim C.-K."/>
            <person name="Kim J.S."/>
            <person name="Ahn B.O."/>
            <person name="Rhee S.Y."/>
            <person name="Sohng J.K."/>
        </authorList>
    </citation>
    <scope>NUCLEOTIDE SEQUENCE</scope>
    <source>
        <tissue evidence="1">Leaf</tissue>
    </source>
</reference>
<dbReference type="AlphaFoldDB" id="A0A834TRE9"/>
<accession>A0A834TRE9</accession>
<organism evidence="1 2">
    <name type="scientific">Senna tora</name>
    <dbReference type="NCBI Taxonomy" id="362788"/>
    <lineage>
        <taxon>Eukaryota</taxon>
        <taxon>Viridiplantae</taxon>
        <taxon>Streptophyta</taxon>
        <taxon>Embryophyta</taxon>
        <taxon>Tracheophyta</taxon>
        <taxon>Spermatophyta</taxon>
        <taxon>Magnoliopsida</taxon>
        <taxon>eudicotyledons</taxon>
        <taxon>Gunneridae</taxon>
        <taxon>Pentapetalae</taxon>
        <taxon>rosids</taxon>
        <taxon>fabids</taxon>
        <taxon>Fabales</taxon>
        <taxon>Fabaceae</taxon>
        <taxon>Caesalpinioideae</taxon>
        <taxon>Cassia clade</taxon>
        <taxon>Senna</taxon>
    </lineage>
</organism>
<comment type="caution">
    <text evidence="1">The sequence shown here is derived from an EMBL/GenBank/DDBJ whole genome shotgun (WGS) entry which is preliminary data.</text>
</comment>
<evidence type="ECO:0000313" key="1">
    <source>
        <dbReference type="EMBL" id="KAF7827128.1"/>
    </source>
</evidence>
<dbReference type="Proteomes" id="UP000634136">
    <property type="component" value="Unassembled WGS sequence"/>
</dbReference>
<keyword evidence="2" id="KW-1185">Reference proteome</keyword>
<dbReference type="EMBL" id="JAAIUW010000006">
    <property type="protein sequence ID" value="KAF7827128.1"/>
    <property type="molecule type" value="Genomic_DNA"/>
</dbReference>
<evidence type="ECO:0000313" key="2">
    <source>
        <dbReference type="Proteomes" id="UP000634136"/>
    </source>
</evidence>